<dbReference type="AlphaFoldDB" id="A0A367FRT5"/>
<dbReference type="EMBL" id="QOIL01000003">
    <property type="protein sequence ID" value="RCG32400.1"/>
    <property type="molecule type" value="Genomic_DNA"/>
</dbReference>
<proteinExistence type="predicted"/>
<sequence length="200" mass="22395">MLVEPRSARDRLWRVASGQRGYFTAAQALHEGYSYQAQRFHAQRGNWIRIDRGIYRFREFLDLGTSDTDSLVRWNLWSKDRAVVSHQTALAVHDLGVANPQTVHLTVPPGFRQAASAVILHHDLLEEHDIVQREGFRVTAPLRAVAECAAMSVDQDVIDSAVSDLLARGEATRRQILHAAQRLGPQASLSVERALREGPS</sequence>
<protein>
    <recommendedName>
        <fullName evidence="3">AbiEi antitoxin C-terminal domain-containing protein</fullName>
    </recommendedName>
</protein>
<reference evidence="1 2" key="1">
    <citation type="submission" date="2018-06" db="EMBL/GenBank/DDBJ databases">
        <title>Sphaerisporangium craniellae sp. nov., isolated from a marine sponge in the South China Sea.</title>
        <authorList>
            <person name="Li L."/>
        </authorList>
    </citation>
    <scope>NUCLEOTIDE SEQUENCE [LARGE SCALE GENOMIC DNA]</scope>
    <source>
        <strain evidence="1 2">CCTCC AA 208026</strain>
    </source>
</reference>
<organism evidence="1 2">
    <name type="scientific">Sphaerisporangium album</name>
    <dbReference type="NCBI Taxonomy" id="509200"/>
    <lineage>
        <taxon>Bacteria</taxon>
        <taxon>Bacillati</taxon>
        <taxon>Actinomycetota</taxon>
        <taxon>Actinomycetes</taxon>
        <taxon>Streptosporangiales</taxon>
        <taxon>Streptosporangiaceae</taxon>
        <taxon>Sphaerisporangium</taxon>
    </lineage>
</organism>
<dbReference type="OrthoDB" id="3192636at2"/>
<evidence type="ECO:0000313" key="1">
    <source>
        <dbReference type="EMBL" id="RCG32400.1"/>
    </source>
</evidence>
<evidence type="ECO:0008006" key="3">
    <source>
        <dbReference type="Google" id="ProtNLM"/>
    </source>
</evidence>
<name>A0A367FRT5_9ACTN</name>
<comment type="caution">
    <text evidence="1">The sequence shown here is derived from an EMBL/GenBank/DDBJ whole genome shotgun (WGS) entry which is preliminary data.</text>
</comment>
<accession>A0A367FRT5</accession>
<evidence type="ECO:0000313" key="2">
    <source>
        <dbReference type="Proteomes" id="UP000253094"/>
    </source>
</evidence>
<gene>
    <name evidence="1" type="ORF">DQ384_06125</name>
</gene>
<keyword evidence="2" id="KW-1185">Reference proteome</keyword>
<dbReference type="RefSeq" id="WP_114027711.1">
    <property type="nucleotide sequence ID" value="NZ_QOIL01000003.1"/>
</dbReference>
<dbReference type="Proteomes" id="UP000253094">
    <property type="component" value="Unassembled WGS sequence"/>
</dbReference>